<dbReference type="InterPro" id="IPR048508">
    <property type="entry name" value="LDL"/>
</dbReference>
<keyword evidence="1" id="KW-0732">Signal</keyword>
<feature type="chain" id="PRO_5034416733" evidence="1">
    <location>
        <begin position="24"/>
        <end position="118"/>
    </location>
</feature>
<gene>
    <name evidence="2" type="ORF">BFW01_g10248</name>
</gene>
<feature type="signal peptide" evidence="1">
    <location>
        <begin position="1"/>
        <end position="23"/>
    </location>
</feature>
<reference evidence="2" key="2">
    <citation type="journal article" date="2018" name="DNA Res.">
        <title>Comparative genome and transcriptome analyses reveal adaptations to opportunistic infections in woody plant degrading pathogens of Botryosphaeriaceae.</title>
        <authorList>
            <person name="Yan J.Y."/>
            <person name="Zhao W.S."/>
            <person name="Chen Z."/>
            <person name="Xing Q.K."/>
            <person name="Zhang W."/>
            <person name="Chethana K.W.T."/>
            <person name="Xue M.F."/>
            <person name="Xu J.P."/>
            <person name="Phillips A.J.L."/>
            <person name="Wang Y."/>
            <person name="Liu J.H."/>
            <person name="Liu M."/>
            <person name="Zhou Y."/>
            <person name="Jayawardena R.S."/>
            <person name="Manawasinghe I.S."/>
            <person name="Huang J.B."/>
            <person name="Qiao G.H."/>
            <person name="Fu C.Y."/>
            <person name="Guo F.F."/>
            <person name="Dissanayake A.J."/>
            <person name="Peng Y.L."/>
            <person name="Hyde K.D."/>
            <person name="Li X.H."/>
        </authorList>
    </citation>
    <scope>NUCLEOTIDE SEQUENCE</scope>
    <source>
        <strain evidence="2">CSS-01s</strain>
    </source>
</reference>
<dbReference type="AlphaFoldDB" id="A0A8H7M7B1"/>
<reference evidence="2" key="1">
    <citation type="submission" date="2016-08" db="EMBL/GenBank/DDBJ databases">
        <authorList>
            <person name="Yan J."/>
        </authorList>
    </citation>
    <scope>NUCLEOTIDE SEQUENCE</scope>
    <source>
        <strain evidence="2">CSS-01s</strain>
    </source>
</reference>
<dbReference type="CDD" id="cd22811">
    <property type="entry name" value="agbl-like"/>
    <property type="match status" value="1"/>
</dbReference>
<comment type="caution">
    <text evidence="2">The sequence shown here is derived from an EMBL/GenBank/DDBJ whole genome shotgun (WGS) entry which is preliminary data.</text>
</comment>
<evidence type="ECO:0000313" key="3">
    <source>
        <dbReference type="Proteomes" id="UP000627934"/>
    </source>
</evidence>
<evidence type="ECO:0000313" key="2">
    <source>
        <dbReference type="EMBL" id="KAF9629045.1"/>
    </source>
</evidence>
<accession>A0A8H7M7B1</accession>
<protein>
    <submittedName>
        <fullName evidence="2">Uncharacterized protein</fullName>
    </submittedName>
</protein>
<organism evidence="2 3">
    <name type="scientific">Lasiodiplodia theobromae</name>
    <dbReference type="NCBI Taxonomy" id="45133"/>
    <lineage>
        <taxon>Eukaryota</taxon>
        <taxon>Fungi</taxon>
        <taxon>Dikarya</taxon>
        <taxon>Ascomycota</taxon>
        <taxon>Pezizomycotina</taxon>
        <taxon>Dothideomycetes</taxon>
        <taxon>Dothideomycetes incertae sedis</taxon>
        <taxon>Botryosphaeriales</taxon>
        <taxon>Botryosphaeriaceae</taxon>
        <taxon>Lasiodiplodia</taxon>
    </lineage>
</organism>
<dbReference type="EMBL" id="MDYX01000024">
    <property type="protein sequence ID" value="KAF9629045.1"/>
    <property type="molecule type" value="Genomic_DNA"/>
</dbReference>
<name>A0A8H7M7B1_9PEZI</name>
<proteinExistence type="predicted"/>
<dbReference type="Pfam" id="PF21691">
    <property type="entry name" value="LDL"/>
    <property type="match status" value="1"/>
</dbReference>
<evidence type="ECO:0000256" key="1">
    <source>
        <dbReference type="SAM" id="SignalP"/>
    </source>
</evidence>
<dbReference type="Proteomes" id="UP000627934">
    <property type="component" value="Unassembled WGS sequence"/>
</dbReference>
<sequence>MHFNLSLLTTALGLVSSASFAMAADCYKNGGCGQCESKDQMWRAREELCNTDKWKNSNVFNWGWATVNLNGRFHDQQSCWDGFENIINQCYGKKDGGLYDWNYDGDSAHLDVSFCNCR</sequence>